<dbReference type="EnsemblMetazoa" id="OVOC3183.1">
    <property type="protein sequence ID" value="OVOC3183.1"/>
    <property type="gene ID" value="WBGene00239992"/>
</dbReference>
<dbReference type="EMBL" id="CMVM020000079">
    <property type="status" value="NOT_ANNOTATED_CDS"/>
    <property type="molecule type" value="Genomic_DNA"/>
</dbReference>
<dbReference type="Proteomes" id="UP000024404">
    <property type="component" value="Unassembled WGS sequence"/>
</dbReference>
<keyword evidence="2" id="KW-1185">Reference proteome</keyword>
<accession>A0A8R1TS07</accession>
<evidence type="ECO:0000313" key="1">
    <source>
        <dbReference type="EnsemblMetazoa" id="OVOC3183.1"/>
    </source>
</evidence>
<sequence>MDMIDDLYEKKKDVINSVTYFMEFISEMKSKLKEEHGKVVLGHSSKKALKWIEENGWKELLSTGNVHFKKTILFLFFQQF</sequence>
<reference evidence="1" key="2">
    <citation type="submission" date="2022-06" db="UniProtKB">
        <authorList>
            <consortium name="EnsemblMetazoa"/>
        </authorList>
    </citation>
    <scope>IDENTIFICATION</scope>
</reference>
<organism evidence="1 2">
    <name type="scientific">Onchocerca volvulus</name>
    <dbReference type="NCBI Taxonomy" id="6282"/>
    <lineage>
        <taxon>Eukaryota</taxon>
        <taxon>Metazoa</taxon>
        <taxon>Ecdysozoa</taxon>
        <taxon>Nematoda</taxon>
        <taxon>Chromadorea</taxon>
        <taxon>Rhabditida</taxon>
        <taxon>Spirurina</taxon>
        <taxon>Spiruromorpha</taxon>
        <taxon>Filarioidea</taxon>
        <taxon>Onchocercidae</taxon>
        <taxon>Onchocerca</taxon>
    </lineage>
</organism>
<evidence type="ECO:0000313" key="2">
    <source>
        <dbReference type="Proteomes" id="UP000024404"/>
    </source>
</evidence>
<proteinExistence type="predicted"/>
<protein>
    <submittedName>
        <fullName evidence="1">Uncharacterized protein</fullName>
    </submittedName>
</protein>
<dbReference type="AlphaFoldDB" id="A0A8R1TS07"/>
<name>A0A8R1TS07_ONCVO</name>
<reference evidence="2" key="1">
    <citation type="submission" date="2013-10" db="EMBL/GenBank/DDBJ databases">
        <title>Genome sequencing of Onchocerca volvulus.</title>
        <authorList>
            <person name="Cotton J."/>
            <person name="Tsai J."/>
            <person name="Stanley E."/>
            <person name="Tracey A."/>
            <person name="Holroyd N."/>
            <person name="Lustigman S."/>
            <person name="Berriman M."/>
        </authorList>
    </citation>
    <scope>NUCLEOTIDE SEQUENCE</scope>
</reference>